<keyword evidence="3" id="KW-1185">Reference proteome</keyword>
<evidence type="ECO:0000313" key="2">
    <source>
        <dbReference type="EnsemblMetazoa" id="G21430.3:cds"/>
    </source>
</evidence>
<dbReference type="Gene3D" id="2.170.300.10">
    <property type="entry name" value="Tie2 ligand-binding domain superfamily"/>
    <property type="match status" value="1"/>
</dbReference>
<dbReference type="EnsemblMetazoa" id="G21430.3">
    <property type="protein sequence ID" value="G21430.3:cds"/>
    <property type="gene ID" value="G21430"/>
</dbReference>
<keyword evidence="1" id="KW-0472">Membrane</keyword>
<keyword evidence="1" id="KW-0812">Transmembrane</keyword>
<protein>
    <recommendedName>
        <fullName evidence="4">EGF-like domain-containing protein</fullName>
    </recommendedName>
</protein>
<feature type="transmembrane region" description="Helical" evidence="1">
    <location>
        <begin position="111"/>
        <end position="133"/>
    </location>
</feature>
<dbReference type="AlphaFoldDB" id="A0A8W8K125"/>
<reference evidence="2" key="1">
    <citation type="submission" date="2022-08" db="UniProtKB">
        <authorList>
            <consortium name="EnsemblMetazoa"/>
        </authorList>
    </citation>
    <scope>IDENTIFICATION</scope>
    <source>
        <strain evidence="2">05x7-T-G4-1.051#20</strain>
    </source>
</reference>
<evidence type="ECO:0008006" key="4">
    <source>
        <dbReference type="Google" id="ProtNLM"/>
    </source>
</evidence>
<organism evidence="2 3">
    <name type="scientific">Magallana gigas</name>
    <name type="common">Pacific oyster</name>
    <name type="synonym">Crassostrea gigas</name>
    <dbReference type="NCBI Taxonomy" id="29159"/>
    <lineage>
        <taxon>Eukaryota</taxon>
        <taxon>Metazoa</taxon>
        <taxon>Spiralia</taxon>
        <taxon>Lophotrochozoa</taxon>
        <taxon>Mollusca</taxon>
        <taxon>Bivalvia</taxon>
        <taxon>Autobranchia</taxon>
        <taxon>Pteriomorphia</taxon>
        <taxon>Ostreida</taxon>
        <taxon>Ostreoidea</taxon>
        <taxon>Ostreidae</taxon>
        <taxon>Magallana</taxon>
    </lineage>
</organism>
<evidence type="ECO:0000313" key="3">
    <source>
        <dbReference type="Proteomes" id="UP000005408"/>
    </source>
</evidence>
<keyword evidence="1" id="KW-1133">Transmembrane helix</keyword>
<accession>A0A8W8K125</accession>
<sequence length="243" mass="27183">LECSPGFRGRNCTDMCQENHYGRKCLTKCSCNEMQICHPVCGCLQRLDLDISNMTKNGTGIFLENVTYSAFTEECPTTTDVLSTTTGLMYNTTTDSQSAIGIPSPESNSRIAFLIVAASVTGVCIVFGIGLLFRLHLGRNKAECRVHHNMVYDLEDTSRFRENPSVHEEPAEPLYGECSYEDTCYSTLVLRVNNESGREPNTSRQPVFTDDDNIYEFAQRYTHHSDEGPPPNVYITDMTEAAE</sequence>
<evidence type="ECO:0000256" key="1">
    <source>
        <dbReference type="SAM" id="Phobius"/>
    </source>
</evidence>
<name>A0A8W8K125_MAGGI</name>
<dbReference type="Proteomes" id="UP000005408">
    <property type="component" value="Unassembled WGS sequence"/>
</dbReference>
<proteinExistence type="predicted"/>
<dbReference type="EnsemblMetazoa" id="G21430.1">
    <property type="protein sequence ID" value="G21430.1:cds"/>
    <property type="gene ID" value="G21430"/>
</dbReference>